<evidence type="ECO:0000259" key="3">
    <source>
        <dbReference type="Pfam" id="PF25917"/>
    </source>
</evidence>
<dbReference type="eggNOG" id="COG0845">
    <property type="taxonomic scope" value="Bacteria"/>
</dbReference>
<evidence type="ECO:0000256" key="2">
    <source>
        <dbReference type="SAM" id="Phobius"/>
    </source>
</evidence>
<dbReference type="EMBL" id="CP000302">
    <property type="protein sequence ID" value="ABE54995.1"/>
    <property type="molecule type" value="Genomic_DNA"/>
</dbReference>
<dbReference type="Pfam" id="PF25917">
    <property type="entry name" value="BSH_RND"/>
    <property type="match status" value="1"/>
</dbReference>
<feature type="transmembrane region" description="Helical" evidence="2">
    <location>
        <begin position="7"/>
        <end position="27"/>
    </location>
</feature>
<dbReference type="KEGG" id="sdn:Sden_1711"/>
<dbReference type="Gene3D" id="2.40.420.20">
    <property type="match status" value="1"/>
</dbReference>
<sequence>MATKKQIILPIAVIAVGIAGLIGISALKEPPAEKPKVDNTPLVSIEAIDYQSMTFSVSSYGVVSAKYQTELISQVTGEILYLSESFVKGGFVKKGDILAKIDPSDYESNLLDAEATLASSKAALVQEKANAKVAEKEWALITNGTPTALSLRKPQLAQEIARQKSAEAGLNRAQRNLERTVIRAPYDALIASREIGLGSYVSTGSLIGSILSTDKAEVRLPLADKELQYLQNKGLNARVTLSGNLAGSAQLWQGKIVRSEGVVDSKSRMTYLIAEIVDPYGLQGKTQSQHNNELRYGTYVTAQIEGSQAGNVAVVPRHLVVNGQIATLDAEQTLRYKPVNIIRQQGANVVIAEGIEDGASLITSALDYPVEGMKLAIPADKILQKEPVTEASATDLAMSHEE</sequence>
<dbReference type="Gene3D" id="2.40.30.170">
    <property type="match status" value="1"/>
</dbReference>
<evidence type="ECO:0000313" key="4">
    <source>
        <dbReference type="EMBL" id="ABE54995.1"/>
    </source>
</evidence>
<dbReference type="NCBIfam" id="TIGR01730">
    <property type="entry name" value="RND_mfp"/>
    <property type="match status" value="1"/>
</dbReference>
<dbReference type="GO" id="GO:1990281">
    <property type="term" value="C:efflux pump complex"/>
    <property type="evidence" value="ECO:0007669"/>
    <property type="project" value="TreeGrafter"/>
</dbReference>
<keyword evidence="2" id="KW-0812">Transmembrane</keyword>
<dbReference type="RefSeq" id="WP_011496152.1">
    <property type="nucleotide sequence ID" value="NC_007954.1"/>
</dbReference>
<evidence type="ECO:0000256" key="1">
    <source>
        <dbReference type="ARBA" id="ARBA00009477"/>
    </source>
</evidence>
<dbReference type="InterPro" id="IPR006143">
    <property type="entry name" value="RND_pump_MFP"/>
</dbReference>
<dbReference type="GO" id="GO:0015562">
    <property type="term" value="F:efflux transmembrane transporter activity"/>
    <property type="evidence" value="ECO:0007669"/>
    <property type="project" value="TreeGrafter"/>
</dbReference>
<dbReference type="Gene3D" id="1.10.287.470">
    <property type="entry name" value="Helix hairpin bin"/>
    <property type="match status" value="1"/>
</dbReference>
<dbReference type="AlphaFoldDB" id="Q12NI1"/>
<dbReference type="PANTHER" id="PTHR30469">
    <property type="entry name" value="MULTIDRUG RESISTANCE PROTEIN MDTA"/>
    <property type="match status" value="1"/>
</dbReference>
<protein>
    <submittedName>
        <fullName evidence="4">Secretion protein HlyD</fullName>
    </submittedName>
</protein>
<name>Q12NI1_SHEDO</name>
<reference evidence="4 5" key="1">
    <citation type="submission" date="2006-03" db="EMBL/GenBank/DDBJ databases">
        <title>Complete sequence of Shewanella denitrificans OS217.</title>
        <authorList>
            <consortium name="US DOE Joint Genome Institute"/>
            <person name="Copeland A."/>
            <person name="Lucas S."/>
            <person name="Lapidus A."/>
            <person name="Barry K."/>
            <person name="Detter J.C."/>
            <person name="Glavina del Rio T."/>
            <person name="Hammon N."/>
            <person name="Israni S."/>
            <person name="Dalin E."/>
            <person name="Tice H."/>
            <person name="Pitluck S."/>
            <person name="Brettin T."/>
            <person name="Bruce D."/>
            <person name="Han C."/>
            <person name="Tapia R."/>
            <person name="Gilna P."/>
            <person name="Kiss H."/>
            <person name="Schmutz J."/>
            <person name="Larimer F."/>
            <person name="Land M."/>
            <person name="Hauser L."/>
            <person name="Kyrpides N."/>
            <person name="Lykidis A."/>
            <person name="Richardson P."/>
        </authorList>
    </citation>
    <scope>NUCLEOTIDE SEQUENCE [LARGE SCALE GENOMIC DNA]</scope>
    <source>
        <strain evidence="5">OS217 / ATCC BAA-1090 / DSM 15013</strain>
    </source>
</reference>
<organism evidence="4 5">
    <name type="scientific">Shewanella denitrificans (strain OS217 / ATCC BAA-1090 / DSM 15013)</name>
    <dbReference type="NCBI Taxonomy" id="318161"/>
    <lineage>
        <taxon>Bacteria</taxon>
        <taxon>Pseudomonadati</taxon>
        <taxon>Pseudomonadota</taxon>
        <taxon>Gammaproteobacteria</taxon>
        <taxon>Alteromonadales</taxon>
        <taxon>Shewanellaceae</taxon>
        <taxon>Shewanella</taxon>
    </lineage>
</organism>
<dbReference type="PANTHER" id="PTHR30469:SF12">
    <property type="entry name" value="MULTIDRUG RESISTANCE PROTEIN MDTA"/>
    <property type="match status" value="1"/>
</dbReference>
<feature type="domain" description="Multidrug resistance protein MdtA-like barrel-sandwich hybrid" evidence="3">
    <location>
        <begin position="70"/>
        <end position="206"/>
    </location>
</feature>
<keyword evidence="5" id="KW-1185">Reference proteome</keyword>
<dbReference type="InterPro" id="IPR058625">
    <property type="entry name" value="MdtA-like_BSH"/>
</dbReference>
<accession>Q12NI1</accession>
<proteinExistence type="inferred from homology"/>
<dbReference type="SUPFAM" id="SSF111369">
    <property type="entry name" value="HlyD-like secretion proteins"/>
    <property type="match status" value="1"/>
</dbReference>
<evidence type="ECO:0000313" key="5">
    <source>
        <dbReference type="Proteomes" id="UP000001982"/>
    </source>
</evidence>
<keyword evidence="2" id="KW-0472">Membrane</keyword>
<dbReference type="Proteomes" id="UP000001982">
    <property type="component" value="Chromosome"/>
</dbReference>
<dbReference type="Gene3D" id="2.40.50.100">
    <property type="match status" value="1"/>
</dbReference>
<dbReference type="OrthoDB" id="5730196at2"/>
<dbReference type="HOGENOM" id="CLU_018816_18_2_6"/>
<dbReference type="STRING" id="318161.Sden_1711"/>
<comment type="similarity">
    <text evidence="1">Belongs to the membrane fusion protein (MFP) (TC 8.A.1) family.</text>
</comment>
<keyword evidence="2" id="KW-1133">Transmembrane helix</keyword>
<gene>
    <name evidence="4" type="ordered locus">Sden_1711</name>
</gene>